<evidence type="ECO:0000256" key="7">
    <source>
        <dbReference type="ARBA" id="ARBA00044770"/>
    </source>
</evidence>
<dbReference type="InterPro" id="IPR050396">
    <property type="entry name" value="Glycosyltr_51/Transpeptidase"/>
</dbReference>
<dbReference type="Pfam" id="PF00905">
    <property type="entry name" value="Transpeptidase"/>
    <property type="match status" value="1"/>
</dbReference>
<comment type="catalytic activity">
    <reaction evidence="8">
        <text>[GlcNAc-(1-&gt;4)-Mur2Ac(oyl-L-Ala-gamma-D-Glu-L-Lys-D-Ala-D-Ala)](n)-di-trans,octa-cis-undecaprenyl diphosphate + beta-D-GlcNAc-(1-&gt;4)-Mur2Ac(oyl-L-Ala-gamma-D-Glu-L-Lys-D-Ala-D-Ala)-di-trans,octa-cis-undecaprenyl diphosphate = [GlcNAc-(1-&gt;4)-Mur2Ac(oyl-L-Ala-gamma-D-Glu-L-Lys-D-Ala-D-Ala)](n+1)-di-trans,octa-cis-undecaprenyl diphosphate + di-trans,octa-cis-undecaprenyl diphosphate + H(+)</text>
        <dbReference type="Rhea" id="RHEA:23708"/>
        <dbReference type="Rhea" id="RHEA-COMP:9602"/>
        <dbReference type="Rhea" id="RHEA-COMP:9603"/>
        <dbReference type="ChEBI" id="CHEBI:15378"/>
        <dbReference type="ChEBI" id="CHEBI:58405"/>
        <dbReference type="ChEBI" id="CHEBI:60033"/>
        <dbReference type="ChEBI" id="CHEBI:78435"/>
        <dbReference type="EC" id="2.4.99.28"/>
    </reaction>
</comment>
<dbReference type="GO" id="GO:0004180">
    <property type="term" value="F:carboxypeptidase activity"/>
    <property type="evidence" value="ECO:0007669"/>
    <property type="project" value="UniProtKB-KW"/>
</dbReference>
<dbReference type="EMBL" id="CAEZVN010000066">
    <property type="protein sequence ID" value="CAB4634604.1"/>
    <property type="molecule type" value="Genomic_DNA"/>
</dbReference>
<keyword evidence="6" id="KW-0511">Multifunctional enzyme</keyword>
<dbReference type="EC" id="2.4.99.28" evidence="7"/>
<dbReference type="InterPro" id="IPR023346">
    <property type="entry name" value="Lysozyme-like_dom_sf"/>
</dbReference>
<dbReference type="GO" id="GO:0008658">
    <property type="term" value="F:penicillin binding"/>
    <property type="evidence" value="ECO:0007669"/>
    <property type="project" value="InterPro"/>
</dbReference>
<evidence type="ECO:0000256" key="5">
    <source>
        <dbReference type="ARBA" id="ARBA00022801"/>
    </source>
</evidence>
<evidence type="ECO:0000256" key="9">
    <source>
        <dbReference type="SAM" id="Phobius"/>
    </source>
</evidence>
<dbReference type="SUPFAM" id="SSF53955">
    <property type="entry name" value="Lysozyme-like"/>
    <property type="match status" value="1"/>
</dbReference>
<dbReference type="AlphaFoldDB" id="A0A6J6JDD6"/>
<dbReference type="GO" id="GO:0030288">
    <property type="term" value="C:outer membrane-bounded periplasmic space"/>
    <property type="evidence" value="ECO:0007669"/>
    <property type="project" value="TreeGrafter"/>
</dbReference>
<dbReference type="SUPFAM" id="SSF56601">
    <property type="entry name" value="beta-lactamase/transpeptidase-like"/>
    <property type="match status" value="1"/>
</dbReference>
<keyword evidence="9" id="KW-1133">Transmembrane helix</keyword>
<dbReference type="Gene3D" id="1.10.3810.10">
    <property type="entry name" value="Biosynthetic peptidoglycan transglycosylase-like"/>
    <property type="match status" value="1"/>
</dbReference>
<feature type="domain" description="PASTA" evidence="10">
    <location>
        <begin position="702"/>
        <end position="769"/>
    </location>
</feature>
<dbReference type="Gene3D" id="3.40.710.10">
    <property type="entry name" value="DD-peptidase/beta-lactamase superfamily"/>
    <property type="match status" value="1"/>
</dbReference>
<dbReference type="PANTHER" id="PTHR32282">
    <property type="entry name" value="BINDING PROTEIN TRANSPEPTIDASE, PUTATIVE-RELATED"/>
    <property type="match status" value="1"/>
</dbReference>
<dbReference type="InterPro" id="IPR001264">
    <property type="entry name" value="Glyco_trans_51"/>
</dbReference>
<dbReference type="Gene3D" id="3.30.10.20">
    <property type="match status" value="2"/>
</dbReference>
<feature type="transmembrane region" description="Helical" evidence="9">
    <location>
        <begin position="26"/>
        <end position="55"/>
    </location>
</feature>
<evidence type="ECO:0000256" key="2">
    <source>
        <dbReference type="ARBA" id="ARBA00022670"/>
    </source>
</evidence>
<dbReference type="PANTHER" id="PTHR32282:SF33">
    <property type="entry name" value="PEPTIDOGLYCAN GLYCOSYLTRANSFERASE"/>
    <property type="match status" value="1"/>
</dbReference>
<dbReference type="GO" id="GO:0006508">
    <property type="term" value="P:proteolysis"/>
    <property type="evidence" value="ECO:0007669"/>
    <property type="project" value="UniProtKB-KW"/>
</dbReference>
<evidence type="ECO:0000256" key="3">
    <source>
        <dbReference type="ARBA" id="ARBA00022676"/>
    </source>
</evidence>
<dbReference type="CDD" id="cd06577">
    <property type="entry name" value="PASTA_pknB"/>
    <property type="match status" value="2"/>
</dbReference>
<dbReference type="GO" id="GO:0009252">
    <property type="term" value="P:peptidoglycan biosynthetic process"/>
    <property type="evidence" value="ECO:0007669"/>
    <property type="project" value="TreeGrafter"/>
</dbReference>
<keyword evidence="3" id="KW-0328">Glycosyltransferase</keyword>
<keyword evidence="5" id="KW-0378">Hydrolase</keyword>
<dbReference type="InterPro" id="IPR005543">
    <property type="entry name" value="PASTA_dom"/>
</dbReference>
<feature type="domain" description="PASTA" evidence="10">
    <location>
        <begin position="772"/>
        <end position="843"/>
    </location>
</feature>
<accession>A0A6J6JDD6</accession>
<evidence type="ECO:0000259" key="10">
    <source>
        <dbReference type="PROSITE" id="PS51178"/>
    </source>
</evidence>
<proteinExistence type="predicted"/>
<evidence type="ECO:0000313" key="11">
    <source>
        <dbReference type="EMBL" id="CAB4634604.1"/>
    </source>
</evidence>
<protein>
    <recommendedName>
        <fullName evidence="7">peptidoglycan glycosyltransferase</fullName>
        <ecNumber evidence="7">2.4.99.28</ecNumber>
    </recommendedName>
</protein>
<reference evidence="11" key="1">
    <citation type="submission" date="2020-05" db="EMBL/GenBank/DDBJ databases">
        <authorList>
            <person name="Chiriac C."/>
            <person name="Salcher M."/>
            <person name="Ghai R."/>
            <person name="Kavagutti S V."/>
        </authorList>
    </citation>
    <scope>NUCLEOTIDE SEQUENCE</scope>
</reference>
<dbReference type="InterPro" id="IPR001460">
    <property type="entry name" value="PCN-bd_Tpept"/>
</dbReference>
<dbReference type="Pfam" id="PF00912">
    <property type="entry name" value="Transgly"/>
    <property type="match status" value="1"/>
</dbReference>
<keyword evidence="9" id="KW-0472">Membrane</keyword>
<sequence length="845" mass="89106">MGILSGLSGNLDSMSRNKPESLGRGLFKFVGLSVIAGVLGIALLAPTVIIGGFAASAGISVFENLPDYIKPVNASQASTLYATQDGKPVEVAKFYHQNRISVNYDQMSVNIRNAVISTEDPRYFQHAGVDIVSFVRAAFGNVVTAGGGAGGSTITMQYVKNSLVEAAQLSGNEAAIAEATARSIDRKLREMRLAVALEQVASKQEILAGYLNLAFFGHQINGVEAAANYYFGIPASQLDIPQAALLAGMLKSPNDYRPDDDANLERAKVRRDYVINNMRDSGYITNDEARAAKDTPIITKITHMPSGCEANQTAAFFCDYVVWTVRNNSEFGPNPEDRENLLRRGGLEIYTTLDLKLQATAHNASLTWVPSDDPSQVGTASVSVQTGTGRILAMTQNRVFDQTTTEELGHTSVNYSSDKTYGGSSGFQSGSTYKIFTLAEWLTKGFKLNDRLDGRVRTWNGSDFSARCGSIGGTWTPRNIVKEPDDVNVIQATAISENTAFVYMASKLDLCDIRDTAMRFGVRRADGTELQYIPSSVIGVNEISPLSMAGAMAAVSNHGVYCSPVAIDKVIVRSTQQELKVPTTQCSQAVTPDVAAGMTHAMRAVISGGTGGASSTGDGVALAGKTGTTDSGVHTWMTGYSSTVATATWVGNVSGSKSLSGIKLNKKAGNTVRHDIWRTIMQTANKLYVPGPLDVVPPSVLNATYITIPDVTGQTPDAANEVIKTNMLNGSIVVKQISSPQPAGTVAYTRPAAGTAVASGSQVKIYVSKGGGATVPNVAGMSVVNAKSTLLQAGFPAVSEPQPTQSQFFVKSPTIPKGMVVGTDPAAGTPAASTGAILLIISAGP</sequence>
<evidence type="ECO:0000256" key="1">
    <source>
        <dbReference type="ARBA" id="ARBA00022645"/>
    </source>
</evidence>
<dbReference type="GO" id="GO:0008955">
    <property type="term" value="F:peptidoglycan glycosyltransferase activity"/>
    <property type="evidence" value="ECO:0007669"/>
    <property type="project" value="UniProtKB-EC"/>
</dbReference>
<keyword evidence="1" id="KW-0121">Carboxypeptidase</keyword>
<dbReference type="InterPro" id="IPR012338">
    <property type="entry name" value="Beta-lactam/transpept-like"/>
</dbReference>
<dbReference type="SMART" id="SM00740">
    <property type="entry name" value="PASTA"/>
    <property type="match status" value="2"/>
</dbReference>
<keyword evidence="9" id="KW-0812">Transmembrane</keyword>
<keyword evidence="2" id="KW-0645">Protease</keyword>
<dbReference type="PROSITE" id="PS51178">
    <property type="entry name" value="PASTA"/>
    <property type="match status" value="2"/>
</dbReference>
<dbReference type="InterPro" id="IPR036950">
    <property type="entry name" value="PBP_transglycosylase"/>
</dbReference>
<gene>
    <name evidence="11" type="ORF">UFOPK2001_00754</name>
</gene>
<dbReference type="Pfam" id="PF03793">
    <property type="entry name" value="PASTA"/>
    <property type="match status" value="2"/>
</dbReference>
<evidence type="ECO:0000256" key="4">
    <source>
        <dbReference type="ARBA" id="ARBA00022679"/>
    </source>
</evidence>
<evidence type="ECO:0000256" key="6">
    <source>
        <dbReference type="ARBA" id="ARBA00023268"/>
    </source>
</evidence>
<organism evidence="11">
    <name type="scientific">freshwater metagenome</name>
    <dbReference type="NCBI Taxonomy" id="449393"/>
    <lineage>
        <taxon>unclassified sequences</taxon>
        <taxon>metagenomes</taxon>
        <taxon>ecological metagenomes</taxon>
    </lineage>
</organism>
<name>A0A6J6JDD6_9ZZZZ</name>
<evidence type="ECO:0000256" key="8">
    <source>
        <dbReference type="ARBA" id="ARBA00049902"/>
    </source>
</evidence>
<keyword evidence="4" id="KW-0808">Transferase</keyword>